<accession>F8NU06</accession>
<feature type="transmembrane region" description="Helical" evidence="1">
    <location>
        <begin position="98"/>
        <end position="119"/>
    </location>
</feature>
<dbReference type="KEGG" id="sla:SERLADRAFT_464843"/>
<evidence type="ECO:0000256" key="1">
    <source>
        <dbReference type="SAM" id="Phobius"/>
    </source>
</evidence>
<evidence type="ECO:0000313" key="2">
    <source>
        <dbReference type="EMBL" id="EGO25133.1"/>
    </source>
</evidence>
<dbReference type="GeneID" id="18818810"/>
<keyword evidence="1" id="KW-1133">Transmembrane helix</keyword>
<keyword evidence="1" id="KW-0812">Transmembrane</keyword>
<name>F8NU06_SERL9</name>
<organism>
    <name type="scientific">Serpula lacrymans var. lacrymans (strain S7.9)</name>
    <name type="common">Dry rot fungus</name>
    <dbReference type="NCBI Taxonomy" id="578457"/>
    <lineage>
        <taxon>Eukaryota</taxon>
        <taxon>Fungi</taxon>
        <taxon>Dikarya</taxon>
        <taxon>Basidiomycota</taxon>
        <taxon>Agaricomycotina</taxon>
        <taxon>Agaricomycetes</taxon>
        <taxon>Agaricomycetidae</taxon>
        <taxon>Boletales</taxon>
        <taxon>Coniophorineae</taxon>
        <taxon>Serpulaceae</taxon>
        <taxon>Serpula</taxon>
    </lineage>
</organism>
<protein>
    <submittedName>
        <fullName evidence="2">Uncharacterized protein</fullName>
    </submittedName>
</protein>
<dbReference type="AlphaFoldDB" id="F8NU06"/>
<feature type="non-terminal residue" evidence="2">
    <location>
        <position position="1"/>
    </location>
</feature>
<dbReference type="HOGENOM" id="CLU_2055368_0_0_1"/>
<dbReference type="Proteomes" id="UP000008064">
    <property type="component" value="Unassembled WGS sequence"/>
</dbReference>
<keyword evidence="1" id="KW-0472">Membrane</keyword>
<sequence length="120" mass="15266">RWRRLPVWWRRRLRWRKLRWWWLWRSGWLRPRRLWRWRRIRRSGRLWLPGARWLRRWRLLKCPCHLQLPIIFLVIFVFLTHSSTQDSYHHCLSFLSEHLSFLSLACVPSLGFTTIRLVLV</sequence>
<reference evidence="2" key="1">
    <citation type="submission" date="2011-04" db="EMBL/GenBank/DDBJ databases">
        <title>Evolution of plant cell wall degrading machinery underlies the functional diversity of forest fungi.</title>
        <authorList>
            <consortium name="US DOE Joint Genome Institute (JGI-PGF)"/>
            <person name="Eastwood D.C."/>
            <person name="Floudas D."/>
            <person name="Binder M."/>
            <person name="Majcherczyk A."/>
            <person name="Schneider P."/>
            <person name="Aerts A."/>
            <person name="Asiegbu F.O."/>
            <person name="Baker S.E."/>
            <person name="Barry K."/>
            <person name="Bendiksby M."/>
            <person name="Blumentritt M."/>
            <person name="Coutinho P.M."/>
            <person name="Cullen D."/>
            <person name="Cullen D."/>
            <person name="Gathman A."/>
            <person name="Goodell B."/>
            <person name="Henrissat B."/>
            <person name="Ihrmark K."/>
            <person name="Kauserud H."/>
            <person name="Kohler A."/>
            <person name="LaButti K."/>
            <person name="Lapidus A."/>
            <person name="Lavin J.L."/>
            <person name="Lee Y.-H."/>
            <person name="Lindquist E."/>
            <person name="Lilly W."/>
            <person name="Lucas S."/>
            <person name="Morin E."/>
            <person name="Murat C."/>
            <person name="Oguiza J.A."/>
            <person name="Park J."/>
            <person name="Pisabarro A.G."/>
            <person name="Riley R."/>
            <person name="Rosling A."/>
            <person name="Salamov A."/>
            <person name="Schmidt O."/>
            <person name="Schmutz J."/>
            <person name="Skrede I."/>
            <person name="Stenlid J."/>
            <person name="Wiebenga A."/>
            <person name="Xie X."/>
            <person name="Kues U."/>
            <person name="Hibbett D.S."/>
            <person name="Hoffmeister D."/>
            <person name="Hogberg N."/>
            <person name="Martin F."/>
            <person name="Grigoriev I.V."/>
            <person name="Watkinson S.C."/>
        </authorList>
    </citation>
    <scope>NUCLEOTIDE SEQUENCE</scope>
    <source>
        <strain evidence="2">S7.9</strain>
    </source>
</reference>
<gene>
    <name evidence="2" type="ORF">SERLADRAFT_464843</name>
</gene>
<dbReference type="RefSeq" id="XP_007317255.1">
    <property type="nucleotide sequence ID" value="XM_007317193.1"/>
</dbReference>
<proteinExistence type="predicted"/>
<dbReference type="EMBL" id="GL945433">
    <property type="protein sequence ID" value="EGO25133.1"/>
    <property type="molecule type" value="Genomic_DNA"/>
</dbReference>